<dbReference type="AlphaFoldDB" id="A0A3S0PV35"/>
<dbReference type="EMBL" id="RYYU01000001">
    <property type="protein sequence ID" value="RUL59698.1"/>
    <property type="molecule type" value="Genomic_DNA"/>
</dbReference>
<proteinExistence type="predicted"/>
<dbReference type="Proteomes" id="UP000278983">
    <property type="component" value="Unassembled WGS sequence"/>
</dbReference>
<organism evidence="2 3">
    <name type="scientific">Prevotella koreensis</name>
    <dbReference type="NCBI Taxonomy" id="2490854"/>
    <lineage>
        <taxon>Bacteria</taxon>
        <taxon>Pseudomonadati</taxon>
        <taxon>Bacteroidota</taxon>
        <taxon>Bacteroidia</taxon>
        <taxon>Bacteroidales</taxon>
        <taxon>Prevotellaceae</taxon>
        <taxon>Prevotella</taxon>
    </lineage>
</organism>
<sequence>MNNIMITRDGSVLLKGLATAVRNAANVFGKMTDIIADFYSSMLERRIDRSQTIALLEAQTAFLFGIMPMDMPILLRLFFTIWTVVAVARCRRRLGT</sequence>
<keyword evidence="1" id="KW-0812">Transmembrane</keyword>
<gene>
    <name evidence="2" type="ORF">EHV08_07955</name>
</gene>
<comment type="caution">
    <text evidence="2">The sequence shown here is derived from an EMBL/GenBank/DDBJ whole genome shotgun (WGS) entry which is preliminary data.</text>
</comment>
<feature type="transmembrane region" description="Helical" evidence="1">
    <location>
        <begin position="73"/>
        <end position="90"/>
    </location>
</feature>
<dbReference type="RefSeq" id="WP_126678804.1">
    <property type="nucleotide sequence ID" value="NZ_RYYU01000001.1"/>
</dbReference>
<keyword evidence="3" id="KW-1185">Reference proteome</keyword>
<protein>
    <submittedName>
        <fullName evidence="2">Uncharacterized protein</fullName>
    </submittedName>
</protein>
<dbReference type="OrthoDB" id="1081287at2"/>
<accession>A0A3S0PV35</accession>
<reference evidence="2 3" key="1">
    <citation type="submission" date="2018-12" db="EMBL/GenBank/DDBJ databases">
        <title>Genome sequencing of Prevotella sp. KCOM 3155 (= JS262).</title>
        <authorList>
            <person name="Kook J.-K."/>
            <person name="Park S.-N."/>
            <person name="Lim Y.K."/>
        </authorList>
    </citation>
    <scope>NUCLEOTIDE SEQUENCE [LARGE SCALE GENOMIC DNA]</scope>
    <source>
        <strain evidence="2 3">KCOM 3155</strain>
    </source>
</reference>
<evidence type="ECO:0000313" key="3">
    <source>
        <dbReference type="Proteomes" id="UP000278983"/>
    </source>
</evidence>
<name>A0A3S0PV35_9BACT</name>
<evidence type="ECO:0000256" key="1">
    <source>
        <dbReference type="SAM" id="Phobius"/>
    </source>
</evidence>
<keyword evidence="1" id="KW-1133">Transmembrane helix</keyword>
<keyword evidence="1" id="KW-0472">Membrane</keyword>
<evidence type="ECO:0000313" key="2">
    <source>
        <dbReference type="EMBL" id="RUL59698.1"/>
    </source>
</evidence>